<dbReference type="OrthoDB" id="5287605at2"/>
<dbReference type="InterPro" id="IPR001943">
    <property type="entry name" value="UVR_dom"/>
</dbReference>
<dbReference type="InterPro" id="IPR000305">
    <property type="entry name" value="GIY-YIG_endonuc"/>
</dbReference>
<dbReference type="InterPro" id="IPR050066">
    <property type="entry name" value="UvrABC_protein_C"/>
</dbReference>
<dbReference type="InterPro" id="IPR047296">
    <property type="entry name" value="GIY-YIG_UvrC_Cho"/>
</dbReference>
<dbReference type="GO" id="GO:0006289">
    <property type="term" value="P:nucleotide-excision repair"/>
    <property type="evidence" value="ECO:0007669"/>
    <property type="project" value="UniProtKB-UniRule"/>
</dbReference>
<dbReference type="FunFam" id="3.40.1440.10:FF:000001">
    <property type="entry name" value="UvrABC system protein C"/>
    <property type="match status" value="1"/>
</dbReference>
<evidence type="ECO:0000259" key="9">
    <source>
        <dbReference type="PROSITE" id="PS50164"/>
    </source>
</evidence>
<dbReference type="PROSITE" id="PS50151">
    <property type="entry name" value="UVR"/>
    <property type="match status" value="1"/>
</dbReference>
<dbReference type="Gene3D" id="3.40.1440.10">
    <property type="entry name" value="GIY-YIG endonuclease"/>
    <property type="match status" value="1"/>
</dbReference>
<protein>
    <recommendedName>
        <fullName evidence="7">UvrABC system protein C</fullName>
        <shortName evidence="7">Protein UvrC</shortName>
    </recommendedName>
    <alternativeName>
        <fullName evidence="7">Excinuclease ABC subunit C</fullName>
    </alternativeName>
</protein>
<dbReference type="PROSITE" id="PS50164">
    <property type="entry name" value="GIY_YIG"/>
    <property type="match status" value="1"/>
</dbReference>
<dbReference type="STRING" id="1921010.MMIC_P0017"/>
<dbReference type="CDD" id="cd10434">
    <property type="entry name" value="GIY-YIG_UvrC_Cho"/>
    <property type="match status" value="1"/>
</dbReference>
<dbReference type="EMBL" id="BDFD01000001">
    <property type="protein sequence ID" value="GAV19088.1"/>
    <property type="molecule type" value="Genomic_DNA"/>
</dbReference>
<dbReference type="Pfam" id="PF02151">
    <property type="entry name" value="UVR"/>
    <property type="match status" value="1"/>
</dbReference>
<dbReference type="Pfam" id="PF01541">
    <property type="entry name" value="GIY-YIG"/>
    <property type="match status" value="1"/>
</dbReference>
<dbReference type="InterPro" id="IPR010994">
    <property type="entry name" value="RuvA_2-like"/>
</dbReference>
<evidence type="ECO:0000256" key="3">
    <source>
        <dbReference type="ARBA" id="ARBA00022769"/>
    </source>
</evidence>
<dbReference type="GO" id="GO:0009380">
    <property type="term" value="C:excinuclease repair complex"/>
    <property type="evidence" value="ECO:0007669"/>
    <property type="project" value="InterPro"/>
</dbReference>
<evidence type="ECO:0000256" key="2">
    <source>
        <dbReference type="ARBA" id="ARBA00022763"/>
    </source>
</evidence>
<dbReference type="Proteomes" id="UP000231632">
    <property type="component" value="Unassembled WGS sequence"/>
</dbReference>
<dbReference type="PROSITE" id="PS50165">
    <property type="entry name" value="UVRC"/>
    <property type="match status" value="1"/>
</dbReference>
<dbReference type="InterPro" id="IPR036876">
    <property type="entry name" value="UVR_dom_sf"/>
</dbReference>
<keyword evidence="1 7" id="KW-0963">Cytoplasm</keyword>
<dbReference type="GO" id="GO:0009381">
    <property type="term" value="F:excinuclease ABC activity"/>
    <property type="evidence" value="ECO:0007669"/>
    <property type="project" value="UniProtKB-UniRule"/>
</dbReference>
<keyword evidence="6 7" id="KW-0742">SOS response</keyword>
<sequence>MWIEAPVQLNTLPHEPGVYRMLDANRKVLYVGKARSLRKRVSSYFQRRPDSPRTQAMVQQIRDITFSVTASEAEALVLEHNLIKQLKPRYNVLMKDSKSYPYILLTDEAYPKLHLYRGKRSVAGEYFGPFPNAGAVHATLHVMQNVFRIRDCEYGVFNNRSRPCMQHQIGRCTAPCCDLVSRDEYGEQVNEVRVFLKGQDEKLLTAWQAEMQMASNAMQFEKAALLRDRIMALRTVLAGSDQSNLPDNADAISIIRQSTGVLASIGVRRAGRDLGTHNVRITQAADADDLEILQILMMERYRTDTPPAEILLSVSEADCAELKRLMRLLHPNSRSDLLSPKRGSRATWLKQTRHSGVQLLSSRKSDDQQPAFAALAELLKLESVPELIAAVDNAHLGGKQTVAAITFANWQGTQKELYRRYKLDGISADKDVIEGDDYGAMQAVLTRFFRAIAEDSIPCPDLMLIDGGRGQLAIAIECAHDAGLHDLKLVAVAKGASRKLGEETLWPGWNNLDGQGIGSALKPGVHSPALLLIARVRDEAHRFAGAYMRKRKKQSMFNSALDGISGIGPAKRTALLKHFGGIEGVKKAGRSQLAQAPGISEALAERIFISLHK</sequence>
<dbReference type="GO" id="GO:0005737">
    <property type="term" value="C:cytoplasm"/>
    <property type="evidence" value="ECO:0007669"/>
    <property type="project" value="UniProtKB-SubCell"/>
</dbReference>
<keyword evidence="12" id="KW-1185">Reference proteome</keyword>
<reference evidence="11 12" key="1">
    <citation type="journal article" date="2017" name="Arch. Microbiol.">
        <title>Mariprofundus micogutta sp. nov., a novel iron-oxidizing zetaproteobacterium isolated from a deep-sea hydrothermal field at the Bayonnaise knoll of the Izu-Ogasawara arc, and a description of Mariprofundales ord. nov. and Zetaproteobacteria classis nov.</title>
        <authorList>
            <person name="Makita H."/>
            <person name="Tanaka E."/>
            <person name="Mitsunobu S."/>
            <person name="Miyazaki M."/>
            <person name="Nunoura T."/>
            <person name="Uematsu K."/>
            <person name="Takaki Y."/>
            <person name="Nishi S."/>
            <person name="Shimamura S."/>
            <person name="Takai K."/>
        </authorList>
    </citation>
    <scope>NUCLEOTIDE SEQUENCE [LARGE SCALE GENOMIC DNA]</scope>
    <source>
        <strain evidence="11 12">ET2</strain>
    </source>
</reference>
<comment type="subunit">
    <text evidence="7">Interacts with UvrB in an incision complex.</text>
</comment>
<keyword evidence="5 7" id="KW-0234">DNA repair</keyword>
<dbReference type="PANTHER" id="PTHR30562">
    <property type="entry name" value="UVRC/OXIDOREDUCTASE"/>
    <property type="match status" value="1"/>
</dbReference>
<dbReference type="SUPFAM" id="SSF47781">
    <property type="entry name" value="RuvA domain 2-like"/>
    <property type="match status" value="1"/>
</dbReference>
<dbReference type="NCBIfam" id="TIGR00194">
    <property type="entry name" value="uvrC"/>
    <property type="match status" value="1"/>
</dbReference>
<dbReference type="HAMAP" id="MF_00203">
    <property type="entry name" value="UvrC"/>
    <property type="match status" value="1"/>
</dbReference>
<dbReference type="SUPFAM" id="SSF46600">
    <property type="entry name" value="C-terminal UvrC-binding domain of UvrB"/>
    <property type="match status" value="1"/>
</dbReference>
<comment type="similarity">
    <text evidence="7">Belongs to the UvrC family.</text>
</comment>
<evidence type="ECO:0000256" key="1">
    <source>
        <dbReference type="ARBA" id="ARBA00022490"/>
    </source>
</evidence>
<accession>A0A1L8CJI8</accession>
<dbReference type="Gene3D" id="3.30.420.340">
    <property type="entry name" value="UvrC, RNAse H endonuclease domain"/>
    <property type="match status" value="1"/>
</dbReference>
<dbReference type="SMART" id="SM00465">
    <property type="entry name" value="GIYc"/>
    <property type="match status" value="1"/>
</dbReference>
<feature type="domain" description="UvrC family homology region profile" evidence="10">
    <location>
        <begin position="282"/>
        <end position="475"/>
    </location>
</feature>
<dbReference type="InterPro" id="IPR004791">
    <property type="entry name" value="UvrC"/>
</dbReference>
<comment type="function">
    <text evidence="7">The UvrABC repair system catalyzes the recognition and processing of DNA lesions. UvrC both incises the 5' and 3' sides of the lesion. The N-terminal half is responsible for the 3' incision and the C-terminal half is responsible for the 5' incision.</text>
</comment>
<gene>
    <name evidence="7" type="primary">uvrC</name>
    <name evidence="11" type="ORF">MMIC_P0017</name>
</gene>
<dbReference type="InterPro" id="IPR038476">
    <property type="entry name" value="UvrC_RNase_H_dom_sf"/>
</dbReference>
<dbReference type="Pfam" id="PF22920">
    <property type="entry name" value="UvrC_RNaseH"/>
    <property type="match status" value="1"/>
</dbReference>
<dbReference type="AlphaFoldDB" id="A0A1L8CJI8"/>
<dbReference type="GO" id="GO:0009432">
    <property type="term" value="P:SOS response"/>
    <property type="evidence" value="ECO:0007669"/>
    <property type="project" value="UniProtKB-UniRule"/>
</dbReference>
<dbReference type="SMART" id="SM00278">
    <property type="entry name" value="HhH1"/>
    <property type="match status" value="2"/>
</dbReference>
<dbReference type="Gene3D" id="4.10.860.10">
    <property type="entry name" value="UVR domain"/>
    <property type="match status" value="1"/>
</dbReference>
<dbReference type="InterPro" id="IPR035901">
    <property type="entry name" value="GIY-YIG_endonuc_sf"/>
</dbReference>
<dbReference type="InterPro" id="IPR001162">
    <property type="entry name" value="UvrC_RNase_H_dom"/>
</dbReference>
<feature type="domain" description="UVR" evidence="8">
    <location>
        <begin position="201"/>
        <end position="236"/>
    </location>
</feature>
<keyword evidence="4 7" id="KW-0267">Excision nuclease</keyword>
<evidence type="ECO:0000256" key="4">
    <source>
        <dbReference type="ARBA" id="ARBA00022881"/>
    </source>
</evidence>
<evidence type="ECO:0000313" key="11">
    <source>
        <dbReference type="EMBL" id="GAV19088.1"/>
    </source>
</evidence>
<proteinExistence type="inferred from homology"/>
<evidence type="ECO:0000259" key="10">
    <source>
        <dbReference type="PROSITE" id="PS50165"/>
    </source>
</evidence>
<organism evidence="11 12">
    <name type="scientific">Mariprofundus micogutta</name>
    <dbReference type="NCBI Taxonomy" id="1921010"/>
    <lineage>
        <taxon>Bacteria</taxon>
        <taxon>Pseudomonadati</taxon>
        <taxon>Pseudomonadota</taxon>
        <taxon>Candidatius Mariprofundia</taxon>
        <taxon>Mariprofundales</taxon>
        <taxon>Mariprofundaceae</taxon>
        <taxon>Mariprofundus</taxon>
    </lineage>
</organism>
<feature type="domain" description="GIY-YIG" evidence="9">
    <location>
        <begin position="14"/>
        <end position="92"/>
    </location>
</feature>
<evidence type="ECO:0000259" key="8">
    <source>
        <dbReference type="PROSITE" id="PS50151"/>
    </source>
</evidence>
<dbReference type="PANTHER" id="PTHR30562:SF1">
    <property type="entry name" value="UVRABC SYSTEM PROTEIN C"/>
    <property type="match status" value="1"/>
</dbReference>
<keyword evidence="3 7" id="KW-0228">DNA excision</keyword>
<comment type="subcellular location">
    <subcellularLocation>
        <location evidence="7">Cytoplasm</location>
    </subcellularLocation>
</comment>
<keyword evidence="2 7" id="KW-0227">DNA damage</keyword>
<dbReference type="GO" id="GO:0003677">
    <property type="term" value="F:DNA binding"/>
    <property type="evidence" value="ECO:0007669"/>
    <property type="project" value="UniProtKB-UniRule"/>
</dbReference>
<dbReference type="RefSeq" id="WP_072658295.1">
    <property type="nucleotide sequence ID" value="NZ_BDFD01000001.1"/>
</dbReference>
<dbReference type="Pfam" id="PF08459">
    <property type="entry name" value="UvrC_RNaseH_dom"/>
    <property type="match status" value="1"/>
</dbReference>
<comment type="caution">
    <text evidence="11">The sequence shown here is derived from an EMBL/GenBank/DDBJ whole genome shotgun (WGS) entry which is preliminary data.</text>
</comment>
<evidence type="ECO:0000256" key="7">
    <source>
        <dbReference type="HAMAP-Rule" id="MF_00203"/>
    </source>
</evidence>
<dbReference type="Gene3D" id="1.10.150.20">
    <property type="entry name" value="5' to 3' exonuclease, C-terminal subdomain"/>
    <property type="match status" value="1"/>
</dbReference>
<evidence type="ECO:0000256" key="6">
    <source>
        <dbReference type="ARBA" id="ARBA00023236"/>
    </source>
</evidence>
<evidence type="ECO:0000256" key="5">
    <source>
        <dbReference type="ARBA" id="ARBA00023204"/>
    </source>
</evidence>
<dbReference type="InterPro" id="IPR003583">
    <property type="entry name" value="Hlx-hairpin-Hlx_DNA-bd_motif"/>
</dbReference>
<dbReference type="Pfam" id="PF14520">
    <property type="entry name" value="HHH_5"/>
    <property type="match status" value="1"/>
</dbReference>
<name>A0A1L8CJI8_9PROT</name>
<dbReference type="SUPFAM" id="SSF82771">
    <property type="entry name" value="GIY-YIG endonuclease"/>
    <property type="match status" value="1"/>
</dbReference>
<evidence type="ECO:0000313" key="12">
    <source>
        <dbReference type="Proteomes" id="UP000231632"/>
    </source>
</evidence>